<dbReference type="GO" id="GO:0016020">
    <property type="term" value="C:membrane"/>
    <property type="evidence" value="ECO:0007669"/>
    <property type="project" value="TreeGrafter"/>
</dbReference>
<dbReference type="InterPro" id="IPR029018">
    <property type="entry name" value="Hex-like_dom2"/>
</dbReference>
<evidence type="ECO:0000256" key="3">
    <source>
        <dbReference type="ARBA" id="ARBA00012663"/>
    </source>
</evidence>
<reference evidence="10" key="1">
    <citation type="submission" date="2023-05" db="EMBL/GenBank/DDBJ databases">
        <authorList>
            <person name="Zhang X."/>
        </authorList>
    </citation>
    <scope>NUCLEOTIDE SEQUENCE</scope>
    <source>
        <strain evidence="10">BD1B2-1</strain>
    </source>
</reference>
<evidence type="ECO:0000313" key="11">
    <source>
        <dbReference type="Proteomes" id="UP001232063"/>
    </source>
</evidence>
<evidence type="ECO:0000259" key="9">
    <source>
        <dbReference type="Pfam" id="PF02838"/>
    </source>
</evidence>
<dbReference type="Gene3D" id="3.20.20.80">
    <property type="entry name" value="Glycosidases"/>
    <property type="match status" value="1"/>
</dbReference>
<dbReference type="GO" id="GO:0005975">
    <property type="term" value="P:carbohydrate metabolic process"/>
    <property type="evidence" value="ECO:0007669"/>
    <property type="project" value="InterPro"/>
</dbReference>
<dbReference type="PANTHER" id="PTHR22600:SF57">
    <property type="entry name" value="BETA-N-ACETYLHEXOSAMINIDASE"/>
    <property type="match status" value="1"/>
</dbReference>
<comment type="catalytic activity">
    <reaction evidence="1">
        <text>Hydrolysis of terminal non-reducing N-acetyl-D-hexosamine residues in N-acetyl-beta-D-hexosaminides.</text>
        <dbReference type="EC" id="3.2.1.52"/>
    </reaction>
</comment>
<organism evidence="10 11">
    <name type="scientific">Xanthocytophaga agilis</name>
    <dbReference type="NCBI Taxonomy" id="3048010"/>
    <lineage>
        <taxon>Bacteria</taxon>
        <taxon>Pseudomonadati</taxon>
        <taxon>Bacteroidota</taxon>
        <taxon>Cytophagia</taxon>
        <taxon>Cytophagales</taxon>
        <taxon>Rhodocytophagaceae</taxon>
        <taxon>Xanthocytophaga</taxon>
    </lineage>
</organism>
<feature type="signal peptide" evidence="7">
    <location>
        <begin position="1"/>
        <end position="21"/>
    </location>
</feature>
<dbReference type="AlphaFoldDB" id="A0AAE3RCA6"/>
<dbReference type="InterPro" id="IPR026876">
    <property type="entry name" value="Fn3_assoc_repeat"/>
</dbReference>
<feature type="active site" description="Proton donor" evidence="6">
    <location>
        <position position="352"/>
    </location>
</feature>
<dbReference type="Gene3D" id="3.30.379.10">
    <property type="entry name" value="Chitobiase/beta-hexosaminidase domain 2-like"/>
    <property type="match status" value="1"/>
</dbReference>
<keyword evidence="11" id="KW-1185">Reference proteome</keyword>
<dbReference type="InterPro" id="IPR015882">
    <property type="entry name" value="HEX_bac_N"/>
</dbReference>
<dbReference type="GO" id="GO:0004563">
    <property type="term" value="F:beta-N-acetylhexosaminidase activity"/>
    <property type="evidence" value="ECO:0007669"/>
    <property type="project" value="UniProtKB-EC"/>
</dbReference>
<evidence type="ECO:0000256" key="2">
    <source>
        <dbReference type="ARBA" id="ARBA00006285"/>
    </source>
</evidence>
<dbReference type="EMBL" id="JASJOU010000013">
    <property type="protein sequence ID" value="MDJ1504923.1"/>
    <property type="molecule type" value="Genomic_DNA"/>
</dbReference>
<dbReference type="InterPro" id="IPR015883">
    <property type="entry name" value="Glyco_hydro_20_cat"/>
</dbReference>
<dbReference type="GO" id="GO:0030203">
    <property type="term" value="P:glycosaminoglycan metabolic process"/>
    <property type="evidence" value="ECO:0007669"/>
    <property type="project" value="TreeGrafter"/>
</dbReference>
<dbReference type="SUPFAM" id="SSF51445">
    <property type="entry name" value="(Trans)glycosidases"/>
    <property type="match status" value="1"/>
</dbReference>
<dbReference type="InterPro" id="IPR025705">
    <property type="entry name" value="Beta_hexosaminidase_sua/sub"/>
</dbReference>
<dbReference type="RefSeq" id="WP_314516623.1">
    <property type="nucleotide sequence ID" value="NZ_JASJOU010000013.1"/>
</dbReference>
<evidence type="ECO:0000256" key="7">
    <source>
        <dbReference type="SAM" id="SignalP"/>
    </source>
</evidence>
<dbReference type="SUPFAM" id="SSF55545">
    <property type="entry name" value="beta-N-acetylhexosaminidase-like domain"/>
    <property type="match status" value="1"/>
</dbReference>
<accession>A0AAE3RCA6</accession>
<feature type="chain" id="PRO_5042009872" description="beta-N-acetylhexosaminidase" evidence="7">
    <location>
        <begin position="22"/>
        <end position="633"/>
    </location>
</feature>
<comment type="similarity">
    <text evidence="2">Belongs to the glycosyl hydrolase 20 family.</text>
</comment>
<dbReference type="Pfam" id="PF00728">
    <property type="entry name" value="Glyco_hydro_20"/>
    <property type="match status" value="1"/>
</dbReference>
<evidence type="ECO:0000259" key="8">
    <source>
        <dbReference type="Pfam" id="PF00728"/>
    </source>
</evidence>
<gene>
    <name evidence="10" type="ORF">QNI22_29940</name>
</gene>
<evidence type="ECO:0000313" key="10">
    <source>
        <dbReference type="EMBL" id="MDJ1504923.1"/>
    </source>
</evidence>
<keyword evidence="5" id="KW-0326">Glycosidase</keyword>
<name>A0AAE3RCA6_9BACT</name>
<feature type="domain" description="Beta-hexosaminidase bacterial type N-terminal" evidence="9">
    <location>
        <begin position="24"/>
        <end position="158"/>
    </location>
</feature>
<feature type="domain" description="Glycoside hydrolase family 20 catalytic" evidence="8">
    <location>
        <begin position="161"/>
        <end position="517"/>
    </location>
</feature>
<dbReference type="PANTHER" id="PTHR22600">
    <property type="entry name" value="BETA-HEXOSAMINIDASE"/>
    <property type="match status" value="1"/>
</dbReference>
<keyword evidence="7" id="KW-0732">Signal</keyword>
<dbReference type="InterPro" id="IPR017853">
    <property type="entry name" value="GH"/>
</dbReference>
<dbReference type="Pfam" id="PF13287">
    <property type="entry name" value="Fn3_assoc"/>
    <property type="match status" value="1"/>
</dbReference>
<protein>
    <recommendedName>
        <fullName evidence="3">beta-N-acetylhexosaminidase</fullName>
        <ecNumber evidence="3">3.2.1.52</ecNumber>
    </recommendedName>
</protein>
<dbReference type="Proteomes" id="UP001232063">
    <property type="component" value="Unassembled WGS sequence"/>
</dbReference>
<dbReference type="PRINTS" id="PR00738">
    <property type="entry name" value="GLHYDRLASE20"/>
</dbReference>
<evidence type="ECO:0000256" key="6">
    <source>
        <dbReference type="PIRSR" id="PIRSR625705-1"/>
    </source>
</evidence>
<evidence type="ECO:0000256" key="5">
    <source>
        <dbReference type="ARBA" id="ARBA00023295"/>
    </source>
</evidence>
<dbReference type="EC" id="3.2.1.52" evidence="3"/>
<keyword evidence="4" id="KW-0378">Hydrolase</keyword>
<sequence length="633" mass="71627">MKKIAYCTLLLFFSLCASLQAQTYSIIPEPVSLQSTSGTFSLSSGTTLVAPNNAEARKVATYFSDKIKPATGLNLKTAESASGSKITFLLNTKPDAAIKPDGYLLDVTPTEVTIKANQPAGLFYGVQTLLQLLPKEIESKTAVNGINWQIPGVSISDYPRFGWRGIMLDVSRHFFPKEYVKAYIDQLVRYKYNVFHWHLADDNGWRIEIKSYPKLTEVGAWRVERTGYFGDRKPQQEGEKATYGGFYTQEDIKEIVKYAQDRYVTIVPEVDVPGHSMAAIAAYPWLSCTKNANTKVNPGTKFSEWYGNGKFKMLEDNTLNPSDEKVYEFLDKVFGEVATLFPGTYIHMGGDECYHGFWEKDPGCQALMKKQGLKTLEELQSYFVKRVEKIIEKKGKKLIGWDEILEGGLAPNAAVMSWRSVQGGIEAAKLKHPVVMSPVQYAYLDYMQGDISTEIRIYSTLRLKTSYDWNPVPAGVDSTYILGGQGNLWTEQVPTFRHVEYMTYPRAWALSEVYWSPKHKKNWDGFAKRVENHFGRADLAEVKYATTIYDPIFKIQKNNAGKIVVDLSTELSGLDIYYTTDNTFPDKFSNKYSKPVELPDGTDIFRVITYRDGKPLGKQITIKAEDLEKRAKK</sequence>
<dbReference type="CDD" id="cd06563">
    <property type="entry name" value="GH20_chitobiase-like"/>
    <property type="match status" value="1"/>
</dbReference>
<dbReference type="Pfam" id="PF02838">
    <property type="entry name" value="Glyco_hydro_20b"/>
    <property type="match status" value="1"/>
</dbReference>
<evidence type="ECO:0000256" key="1">
    <source>
        <dbReference type="ARBA" id="ARBA00001231"/>
    </source>
</evidence>
<evidence type="ECO:0000256" key="4">
    <source>
        <dbReference type="ARBA" id="ARBA00022801"/>
    </source>
</evidence>
<proteinExistence type="inferred from homology"/>
<comment type="caution">
    <text evidence="10">The sequence shown here is derived from an EMBL/GenBank/DDBJ whole genome shotgun (WGS) entry which is preliminary data.</text>
</comment>